<dbReference type="AlphaFoldDB" id="A0AAV0X7C1"/>
<evidence type="ECO:0000256" key="3">
    <source>
        <dbReference type="ARBA" id="ARBA00022553"/>
    </source>
</evidence>
<dbReference type="GO" id="GO:0005737">
    <property type="term" value="C:cytoplasm"/>
    <property type="evidence" value="ECO:0007669"/>
    <property type="project" value="UniProtKB-SubCell"/>
</dbReference>
<keyword evidence="3" id="KW-0597">Phosphoprotein</keyword>
<evidence type="ECO:0000313" key="5">
    <source>
        <dbReference type="EMBL" id="CAI6363793.1"/>
    </source>
</evidence>
<feature type="compositionally biased region" description="Polar residues" evidence="4">
    <location>
        <begin position="42"/>
        <end position="69"/>
    </location>
</feature>
<protein>
    <submittedName>
        <fullName evidence="5">Uncharacterized protein</fullName>
    </submittedName>
</protein>
<proteinExistence type="predicted"/>
<evidence type="ECO:0000313" key="6">
    <source>
        <dbReference type="Proteomes" id="UP001160148"/>
    </source>
</evidence>
<feature type="region of interest" description="Disordered" evidence="4">
    <location>
        <begin position="283"/>
        <end position="314"/>
    </location>
</feature>
<feature type="region of interest" description="Disordered" evidence="4">
    <location>
        <begin position="396"/>
        <end position="435"/>
    </location>
</feature>
<evidence type="ECO:0000256" key="2">
    <source>
        <dbReference type="ARBA" id="ARBA00022490"/>
    </source>
</evidence>
<dbReference type="PANTHER" id="PTHR16308:SF13">
    <property type="entry name" value="PROTEIN LINGERER"/>
    <property type="match status" value="1"/>
</dbReference>
<keyword evidence="2" id="KW-0963">Cytoplasm</keyword>
<comment type="subcellular location">
    <subcellularLocation>
        <location evidence="1">Cytoplasm</location>
    </subcellularLocation>
</comment>
<dbReference type="GO" id="GO:0005634">
    <property type="term" value="C:nucleus"/>
    <property type="evidence" value="ECO:0007669"/>
    <property type="project" value="TreeGrafter"/>
</dbReference>
<gene>
    <name evidence="5" type="ORF">MEUPH1_LOCUS18690</name>
</gene>
<name>A0AAV0X7C1_9HEMI</name>
<dbReference type="EMBL" id="CARXXK010000003">
    <property type="protein sequence ID" value="CAI6363793.1"/>
    <property type="molecule type" value="Genomic_DNA"/>
</dbReference>
<evidence type="ECO:0000256" key="4">
    <source>
        <dbReference type="SAM" id="MobiDB-lite"/>
    </source>
</evidence>
<evidence type="ECO:0000256" key="1">
    <source>
        <dbReference type="ARBA" id="ARBA00004496"/>
    </source>
</evidence>
<dbReference type="PANTHER" id="PTHR16308">
    <property type="entry name" value="UBIQUITIN ASSOCIATED PROTEIN 2-LIKE/LINGERER"/>
    <property type="match status" value="1"/>
</dbReference>
<organism evidence="5 6">
    <name type="scientific">Macrosiphum euphorbiae</name>
    <name type="common">potato aphid</name>
    <dbReference type="NCBI Taxonomy" id="13131"/>
    <lineage>
        <taxon>Eukaryota</taxon>
        <taxon>Metazoa</taxon>
        <taxon>Ecdysozoa</taxon>
        <taxon>Arthropoda</taxon>
        <taxon>Hexapoda</taxon>
        <taxon>Insecta</taxon>
        <taxon>Pterygota</taxon>
        <taxon>Neoptera</taxon>
        <taxon>Paraneoptera</taxon>
        <taxon>Hemiptera</taxon>
        <taxon>Sternorrhyncha</taxon>
        <taxon>Aphidomorpha</taxon>
        <taxon>Aphidoidea</taxon>
        <taxon>Aphididae</taxon>
        <taxon>Macrosiphini</taxon>
        <taxon>Macrosiphum</taxon>
    </lineage>
</organism>
<sequence length="435" mass="46029">MYTPSTYSNYIHQNLHQTGNTNLSKSTVSLTSTTNSTKDSLYDQSQPSNNSLTSSASNPNGNNLSGSTSSIGLAQSTLLTSKTTTPTTNKSGVLSGMPPGVAPLVGAQYILSQQGIPGYYHQSHPVMYSEEHLQMVQSRLPHHMTNFYSPDPMYPSVSSSLTGRETAGTGISNVAGYSSLTDSRYARTDNASPVSSTLSQQTGTLAHQQTLLNPPITPSYTYYYGQSVIPANPFQYGTMYPMAPAASATSHGTGATNTMSGYNKTAAAPAGYSNVYETLGSSSVTGSSNDYGSSSKVGVSGQQTSQAQGKTNSSDLAAMYSSKSTLNKPYDKQQQSFQSPPPFSVTLNNGGVGGHHSAGSYAPVFISPLPPGNPQPHHIAPLHHQIDMRVQNRQGQELSNGTGNMSRNQSVNPTASKVNVKQNYSQGATPYWNSN</sequence>
<dbReference type="Proteomes" id="UP001160148">
    <property type="component" value="Unassembled WGS sequence"/>
</dbReference>
<dbReference type="InterPro" id="IPR051833">
    <property type="entry name" value="TC-DDR_regulator"/>
</dbReference>
<reference evidence="5 6" key="1">
    <citation type="submission" date="2023-01" db="EMBL/GenBank/DDBJ databases">
        <authorList>
            <person name="Whitehead M."/>
        </authorList>
    </citation>
    <scope>NUCLEOTIDE SEQUENCE [LARGE SCALE GENOMIC DNA]</scope>
</reference>
<accession>A0AAV0X7C1</accession>
<feature type="region of interest" description="Disordered" evidence="4">
    <location>
        <begin position="18"/>
        <end position="69"/>
    </location>
</feature>
<feature type="compositionally biased region" description="Low complexity" evidence="4">
    <location>
        <begin position="292"/>
        <end position="306"/>
    </location>
</feature>
<comment type="caution">
    <text evidence="5">The sequence shown here is derived from an EMBL/GenBank/DDBJ whole genome shotgun (WGS) entry which is preliminary data.</text>
</comment>
<feature type="compositionally biased region" description="Low complexity" evidence="4">
    <location>
        <begin position="20"/>
        <end position="38"/>
    </location>
</feature>
<keyword evidence="6" id="KW-1185">Reference proteome</keyword>